<comment type="caution">
    <text evidence="3">The sequence shown here is derived from an EMBL/GenBank/DDBJ whole genome shotgun (WGS) entry which is preliminary data.</text>
</comment>
<sequence length="106" mass="11577">MSLVFSLECINRKTQWITGHGVSSELRARLLERLVAFFALPADRKTALHCGKSSSLRGYESVGEQRLEAAFADQKEGFMIGADLPNRKPFSPGAESVAQQGGVPRV</sequence>
<dbReference type="InterPro" id="IPR027443">
    <property type="entry name" value="IPNS-like_sf"/>
</dbReference>
<dbReference type="EMBL" id="JAUEDM010000002">
    <property type="protein sequence ID" value="KAK3325137.1"/>
    <property type="molecule type" value="Genomic_DNA"/>
</dbReference>
<protein>
    <recommendedName>
        <fullName evidence="2">Non-haem dioxygenase N-terminal domain-containing protein</fullName>
    </recommendedName>
</protein>
<evidence type="ECO:0000259" key="2">
    <source>
        <dbReference type="Pfam" id="PF14226"/>
    </source>
</evidence>
<evidence type="ECO:0000313" key="3">
    <source>
        <dbReference type="EMBL" id="KAK3325137.1"/>
    </source>
</evidence>
<feature type="domain" description="Non-haem dioxygenase N-terminal" evidence="2">
    <location>
        <begin position="17"/>
        <end position="89"/>
    </location>
</feature>
<dbReference type="Gene3D" id="2.60.120.330">
    <property type="entry name" value="B-lactam Antibiotic, Isopenicillin N Synthase, Chain"/>
    <property type="match status" value="1"/>
</dbReference>
<evidence type="ECO:0000313" key="4">
    <source>
        <dbReference type="Proteomes" id="UP001283341"/>
    </source>
</evidence>
<proteinExistence type="predicted"/>
<reference evidence="3" key="2">
    <citation type="submission" date="2023-06" db="EMBL/GenBank/DDBJ databases">
        <authorList>
            <consortium name="Lawrence Berkeley National Laboratory"/>
            <person name="Haridas S."/>
            <person name="Hensen N."/>
            <person name="Bonometti L."/>
            <person name="Westerberg I."/>
            <person name="Brannstrom I.O."/>
            <person name="Guillou S."/>
            <person name="Cros-Aarteil S."/>
            <person name="Calhoun S."/>
            <person name="Kuo A."/>
            <person name="Mondo S."/>
            <person name="Pangilinan J."/>
            <person name="Riley R."/>
            <person name="Labutti K."/>
            <person name="Andreopoulos B."/>
            <person name="Lipzen A."/>
            <person name="Chen C."/>
            <person name="Yanf M."/>
            <person name="Daum C."/>
            <person name="Ng V."/>
            <person name="Clum A."/>
            <person name="Steindorff A."/>
            <person name="Ohm R."/>
            <person name="Martin F."/>
            <person name="Silar P."/>
            <person name="Natvig D."/>
            <person name="Lalanne C."/>
            <person name="Gautier V."/>
            <person name="Ament-Velasquez S.L."/>
            <person name="Kruys A."/>
            <person name="Hutchinson M.I."/>
            <person name="Powell A.J."/>
            <person name="Barry K."/>
            <person name="Miller A.N."/>
            <person name="Grigoriev I.V."/>
            <person name="Debuchy R."/>
            <person name="Gladieux P."/>
            <person name="Thoren M.H."/>
            <person name="Johannesson H."/>
        </authorList>
    </citation>
    <scope>NUCLEOTIDE SEQUENCE</scope>
    <source>
        <strain evidence="3">CBS 118394</strain>
    </source>
</reference>
<evidence type="ECO:0000256" key="1">
    <source>
        <dbReference type="SAM" id="MobiDB-lite"/>
    </source>
</evidence>
<organism evidence="3 4">
    <name type="scientific">Apodospora peruviana</name>
    <dbReference type="NCBI Taxonomy" id="516989"/>
    <lineage>
        <taxon>Eukaryota</taxon>
        <taxon>Fungi</taxon>
        <taxon>Dikarya</taxon>
        <taxon>Ascomycota</taxon>
        <taxon>Pezizomycotina</taxon>
        <taxon>Sordariomycetes</taxon>
        <taxon>Sordariomycetidae</taxon>
        <taxon>Sordariales</taxon>
        <taxon>Lasiosphaeriaceae</taxon>
        <taxon>Apodospora</taxon>
    </lineage>
</organism>
<dbReference type="Pfam" id="PF14226">
    <property type="entry name" value="DIOX_N"/>
    <property type="match status" value="1"/>
</dbReference>
<reference evidence="3" key="1">
    <citation type="journal article" date="2023" name="Mol. Phylogenet. Evol.">
        <title>Genome-scale phylogeny and comparative genomics of the fungal order Sordariales.</title>
        <authorList>
            <person name="Hensen N."/>
            <person name="Bonometti L."/>
            <person name="Westerberg I."/>
            <person name="Brannstrom I.O."/>
            <person name="Guillou S."/>
            <person name="Cros-Aarteil S."/>
            <person name="Calhoun S."/>
            <person name="Haridas S."/>
            <person name="Kuo A."/>
            <person name="Mondo S."/>
            <person name="Pangilinan J."/>
            <person name="Riley R."/>
            <person name="LaButti K."/>
            <person name="Andreopoulos B."/>
            <person name="Lipzen A."/>
            <person name="Chen C."/>
            <person name="Yan M."/>
            <person name="Daum C."/>
            <person name="Ng V."/>
            <person name="Clum A."/>
            <person name="Steindorff A."/>
            <person name="Ohm R.A."/>
            <person name="Martin F."/>
            <person name="Silar P."/>
            <person name="Natvig D.O."/>
            <person name="Lalanne C."/>
            <person name="Gautier V."/>
            <person name="Ament-Velasquez S.L."/>
            <person name="Kruys A."/>
            <person name="Hutchinson M.I."/>
            <person name="Powell A.J."/>
            <person name="Barry K."/>
            <person name="Miller A.N."/>
            <person name="Grigoriev I.V."/>
            <person name="Debuchy R."/>
            <person name="Gladieux P."/>
            <person name="Hiltunen Thoren M."/>
            <person name="Johannesson H."/>
        </authorList>
    </citation>
    <scope>NUCLEOTIDE SEQUENCE</scope>
    <source>
        <strain evidence="3">CBS 118394</strain>
    </source>
</reference>
<feature type="region of interest" description="Disordered" evidence="1">
    <location>
        <begin position="86"/>
        <end position="106"/>
    </location>
</feature>
<dbReference type="Proteomes" id="UP001283341">
    <property type="component" value="Unassembled WGS sequence"/>
</dbReference>
<dbReference type="SUPFAM" id="SSF51197">
    <property type="entry name" value="Clavaminate synthase-like"/>
    <property type="match status" value="1"/>
</dbReference>
<gene>
    <name evidence="3" type="ORF">B0H66DRAFT_599322</name>
</gene>
<accession>A0AAE0II41</accession>
<name>A0AAE0II41_9PEZI</name>
<keyword evidence="4" id="KW-1185">Reference proteome</keyword>
<dbReference type="InterPro" id="IPR026992">
    <property type="entry name" value="DIOX_N"/>
</dbReference>
<dbReference type="AlphaFoldDB" id="A0AAE0II41"/>